<dbReference type="RefSeq" id="WP_345407181.1">
    <property type="nucleotide sequence ID" value="NZ_BAABHG010000022.1"/>
</dbReference>
<keyword evidence="6" id="KW-0326">Glycosidase</keyword>
<dbReference type="InterPro" id="IPR017853">
    <property type="entry name" value="GH"/>
</dbReference>
<name>A0ABW5GX90_9PSEU</name>
<dbReference type="SUPFAM" id="SSF56988">
    <property type="entry name" value="Anthrax protective antigen"/>
    <property type="match status" value="1"/>
</dbReference>
<dbReference type="Gene3D" id="3.90.182.10">
    <property type="entry name" value="Toxin - Anthrax Protective Antigen,domain 1"/>
    <property type="match status" value="1"/>
</dbReference>
<dbReference type="InterPro" id="IPR000933">
    <property type="entry name" value="Glyco_hydro_29"/>
</dbReference>
<reference evidence="10" key="1">
    <citation type="journal article" date="2019" name="Int. J. Syst. Evol. Microbiol.">
        <title>The Global Catalogue of Microorganisms (GCM) 10K type strain sequencing project: providing services to taxonomists for standard genome sequencing and annotation.</title>
        <authorList>
            <consortium name="The Broad Institute Genomics Platform"/>
            <consortium name="The Broad Institute Genome Sequencing Center for Infectious Disease"/>
            <person name="Wu L."/>
            <person name="Ma J."/>
        </authorList>
    </citation>
    <scope>NUCLEOTIDE SEQUENCE [LARGE SCALE GENOMIC DNA]</scope>
    <source>
        <strain evidence="10">CGMCC 4.7643</strain>
    </source>
</reference>
<feature type="signal peptide" evidence="7">
    <location>
        <begin position="1"/>
        <end position="26"/>
    </location>
</feature>
<dbReference type="SUPFAM" id="SSF51445">
    <property type="entry name" value="(Trans)glycosidases"/>
    <property type="match status" value="1"/>
</dbReference>
<organism evidence="9 10">
    <name type="scientific">Amycolatopsis samaneae</name>
    <dbReference type="NCBI Taxonomy" id="664691"/>
    <lineage>
        <taxon>Bacteria</taxon>
        <taxon>Bacillati</taxon>
        <taxon>Actinomycetota</taxon>
        <taxon>Actinomycetes</taxon>
        <taxon>Pseudonocardiales</taxon>
        <taxon>Pseudonocardiaceae</taxon>
        <taxon>Amycolatopsis</taxon>
    </lineage>
</organism>
<feature type="chain" id="PRO_5046087405" description="alpha-L-fucosidase" evidence="7">
    <location>
        <begin position="27"/>
        <end position="610"/>
    </location>
</feature>
<comment type="function">
    <text evidence="1">Alpha-L-fucosidase is responsible for hydrolyzing the alpha-1,6-linked fucose joined to the reducing-end N-acetylglucosamine of the carbohydrate moieties of glycoproteins.</text>
</comment>
<dbReference type="Pfam" id="PF07691">
    <property type="entry name" value="PA14"/>
    <property type="match status" value="1"/>
</dbReference>
<dbReference type="PROSITE" id="PS51820">
    <property type="entry name" value="PA14"/>
    <property type="match status" value="1"/>
</dbReference>
<dbReference type="InterPro" id="IPR006311">
    <property type="entry name" value="TAT_signal"/>
</dbReference>
<dbReference type="SMART" id="SM00758">
    <property type="entry name" value="PA14"/>
    <property type="match status" value="1"/>
</dbReference>
<evidence type="ECO:0000256" key="4">
    <source>
        <dbReference type="ARBA" id="ARBA00022729"/>
    </source>
</evidence>
<evidence type="ECO:0000256" key="5">
    <source>
        <dbReference type="ARBA" id="ARBA00022801"/>
    </source>
</evidence>
<dbReference type="PANTHER" id="PTHR10030">
    <property type="entry name" value="ALPHA-L-FUCOSIDASE"/>
    <property type="match status" value="1"/>
</dbReference>
<keyword evidence="10" id="KW-1185">Reference proteome</keyword>
<keyword evidence="5" id="KW-0378">Hydrolase</keyword>
<dbReference type="EMBL" id="JBHUKU010000029">
    <property type="protein sequence ID" value="MFD2465137.1"/>
    <property type="molecule type" value="Genomic_DNA"/>
</dbReference>
<dbReference type="InterPro" id="IPR057739">
    <property type="entry name" value="Glyco_hydro_29_N"/>
</dbReference>
<keyword evidence="4 7" id="KW-0732">Signal</keyword>
<comment type="similarity">
    <text evidence="2">Belongs to the glycosyl hydrolase 29 family.</text>
</comment>
<dbReference type="InterPro" id="IPR037524">
    <property type="entry name" value="PA14/GLEYA"/>
</dbReference>
<dbReference type="PANTHER" id="PTHR10030:SF37">
    <property type="entry name" value="ALPHA-L-FUCOSIDASE-RELATED"/>
    <property type="match status" value="1"/>
</dbReference>
<evidence type="ECO:0000313" key="10">
    <source>
        <dbReference type="Proteomes" id="UP001597419"/>
    </source>
</evidence>
<dbReference type="Proteomes" id="UP001597419">
    <property type="component" value="Unassembled WGS sequence"/>
</dbReference>
<evidence type="ECO:0000256" key="6">
    <source>
        <dbReference type="ARBA" id="ARBA00023295"/>
    </source>
</evidence>
<dbReference type="SMART" id="SM00812">
    <property type="entry name" value="Alpha_L_fucos"/>
    <property type="match status" value="1"/>
</dbReference>
<dbReference type="PROSITE" id="PS51318">
    <property type="entry name" value="TAT"/>
    <property type="match status" value="1"/>
</dbReference>
<evidence type="ECO:0000256" key="3">
    <source>
        <dbReference type="ARBA" id="ARBA00012662"/>
    </source>
</evidence>
<evidence type="ECO:0000256" key="2">
    <source>
        <dbReference type="ARBA" id="ARBA00007951"/>
    </source>
</evidence>
<sequence>MIGRTLRRGLVAALAAAAALSTPVTAAEAAPVGTVAAAEPGPGTNYATDDPFTSPRTQWWRDDRFGMFIHFGAYSQLQGSYTRADGTVCHDAEWIKRQCGVPMDQYETIASQFNPKDFDAAKIVAAAKSAGQKYIVQTAKHHEGYAMWPTRVNTWNLRDHSSFDRKRDILAEMKTAADKAGIAYGLYYSIWDWHDPDFANPATFPKYKARMYAQLKELVDNYHPKILWFDGEWNTDNPVNNWSARDGEELQTYVRSLDPSIVINNRVGKRRVTDGDTGTPEQEIPAAPVDGQLWESCMTLNDHWGFAEYDHNWKSAEDLTRKLLSIASRSGNYLLNIGPDRYGAVPAESIDRLKAIGDWQRTAGQGRAIAGAGSPGVVAEPSWGVVSRKGDKLYASVFQWPGAGKPLTLDALAPFDVTGARVLGSAQRVTAVRDRNKIVLTPSGSATNPTATEIELSIRTPRPAAVAGTGLTARFWPNATFSGEPTVSRVDPTVNYSWKFGGSPAPSVPSGTFSSRWTGQLTPGFSEDYTITAISDDTVKVWIDGRLVIDNSTPHDATIDKASVRLLAGQWYPIKVEQTQQGGESTMKLLWSGPDTPQRIIPAANLYPES</sequence>
<evidence type="ECO:0000259" key="8">
    <source>
        <dbReference type="PROSITE" id="PS51820"/>
    </source>
</evidence>
<accession>A0ABW5GX90</accession>
<evidence type="ECO:0000256" key="1">
    <source>
        <dbReference type="ARBA" id="ARBA00004071"/>
    </source>
</evidence>
<evidence type="ECO:0000313" key="9">
    <source>
        <dbReference type="EMBL" id="MFD2465137.1"/>
    </source>
</evidence>
<protein>
    <recommendedName>
        <fullName evidence="3">alpha-L-fucosidase</fullName>
        <ecNumber evidence="3">3.2.1.51</ecNumber>
    </recommendedName>
</protein>
<proteinExistence type="inferred from homology"/>
<gene>
    <name evidence="9" type="ORF">ACFSYJ_41425</name>
</gene>
<dbReference type="PRINTS" id="PR00741">
    <property type="entry name" value="GLHYDRLASE29"/>
</dbReference>
<dbReference type="InterPro" id="IPR011658">
    <property type="entry name" value="PA14_dom"/>
</dbReference>
<comment type="caution">
    <text evidence="9">The sequence shown here is derived from an EMBL/GenBank/DDBJ whole genome shotgun (WGS) entry which is preliminary data.</text>
</comment>
<dbReference type="Gene3D" id="3.20.20.80">
    <property type="entry name" value="Glycosidases"/>
    <property type="match status" value="1"/>
</dbReference>
<dbReference type="Pfam" id="PF01120">
    <property type="entry name" value="Alpha_L_fucos"/>
    <property type="match status" value="1"/>
</dbReference>
<dbReference type="InterPro" id="IPR016286">
    <property type="entry name" value="FUC_metazoa-typ"/>
</dbReference>
<evidence type="ECO:0000256" key="7">
    <source>
        <dbReference type="SAM" id="SignalP"/>
    </source>
</evidence>
<feature type="domain" description="PA14" evidence="8">
    <location>
        <begin position="466"/>
        <end position="605"/>
    </location>
</feature>
<dbReference type="EC" id="3.2.1.51" evidence="3"/>